<reference evidence="2" key="1">
    <citation type="submission" date="2023-07" db="EMBL/GenBank/DDBJ databases">
        <title>A chromosome-level genome assembly of Lolium multiflorum.</title>
        <authorList>
            <person name="Chen Y."/>
            <person name="Copetti D."/>
            <person name="Kolliker R."/>
            <person name="Studer B."/>
        </authorList>
    </citation>
    <scope>NUCLEOTIDE SEQUENCE</scope>
    <source>
        <strain evidence="2">02402/16</strain>
        <tissue evidence="2">Leaf</tissue>
    </source>
</reference>
<dbReference type="PANTHER" id="PTHR10775">
    <property type="entry name" value="OS08G0208400 PROTEIN"/>
    <property type="match status" value="1"/>
</dbReference>
<gene>
    <name evidence="2" type="ORF">QYE76_002077</name>
</gene>
<accession>A0AAD8RP08</accession>
<dbReference type="PANTHER" id="PTHR10775:SF185">
    <property type="entry name" value="OS08G0208400 PROTEIN"/>
    <property type="match status" value="1"/>
</dbReference>
<keyword evidence="3" id="KW-1185">Reference proteome</keyword>
<dbReference type="Proteomes" id="UP001231189">
    <property type="component" value="Unassembled WGS sequence"/>
</dbReference>
<sequence>MALEMKVKHKMTDTSFNDNMSFWHERLPKGNDINLYMGLLKEELATLWDAPANTWDAAAEEYFPMRAALLTTVHDFLGYGYVAGQVVHGFNACVRCMDDTTYRQLDRDPGSSKTVFMGHRRWLRDDDPWRKRKDLFDGEDEPRRRPRTRSGEQIDELLKNWKECPPPGKKRKAPEPLLKVWKTRSVFWDLPYWKILRVPHSLDVMHITKNVCGSLLEILQRKYSRNWTKSTPRVLFFHEASGRPKDYEVTRRQHHRAVRPRWGRAALWCGRLSDSSPFRLLKAFVAKPQYREPRYGKPSRDAANPISEDSGDRGTPPERGIISLRTLHHHDRLRIDV</sequence>
<dbReference type="InterPro" id="IPR004242">
    <property type="entry name" value="Transposase_21"/>
</dbReference>
<dbReference type="Pfam" id="PF02992">
    <property type="entry name" value="Transposase_21"/>
    <property type="match status" value="1"/>
</dbReference>
<evidence type="ECO:0000256" key="1">
    <source>
        <dbReference type="SAM" id="MobiDB-lite"/>
    </source>
</evidence>
<comment type="caution">
    <text evidence="2">The sequence shown here is derived from an EMBL/GenBank/DDBJ whole genome shotgun (WGS) entry which is preliminary data.</text>
</comment>
<evidence type="ECO:0000313" key="2">
    <source>
        <dbReference type="EMBL" id="KAK1627762.1"/>
    </source>
</evidence>
<dbReference type="AlphaFoldDB" id="A0AAD8RP08"/>
<proteinExistence type="predicted"/>
<evidence type="ECO:0000313" key="3">
    <source>
        <dbReference type="Proteomes" id="UP001231189"/>
    </source>
</evidence>
<name>A0AAD8RP08_LOLMU</name>
<protein>
    <submittedName>
        <fullName evidence="2">Uncharacterized protein</fullName>
    </submittedName>
</protein>
<feature type="region of interest" description="Disordered" evidence="1">
    <location>
        <begin position="292"/>
        <end position="320"/>
    </location>
</feature>
<dbReference type="EMBL" id="JAUUTY010000005">
    <property type="protein sequence ID" value="KAK1627762.1"/>
    <property type="molecule type" value="Genomic_DNA"/>
</dbReference>
<organism evidence="2 3">
    <name type="scientific">Lolium multiflorum</name>
    <name type="common">Italian ryegrass</name>
    <name type="synonym">Lolium perenne subsp. multiflorum</name>
    <dbReference type="NCBI Taxonomy" id="4521"/>
    <lineage>
        <taxon>Eukaryota</taxon>
        <taxon>Viridiplantae</taxon>
        <taxon>Streptophyta</taxon>
        <taxon>Embryophyta</taxon>
        <taxon>Tracheophyta</taxon>
        <taxon>Spermatophyta</taxon>
        <taxon>Magnoliopsida</taxon>
        <taxon>Liliopsida</taxon>
        <taxon>Poales</taxon>
        <taxon>Poaceae</taxon>
        <taxon>BOP clade</taxon>
        <taxon>Pooideae</taxon>
        <taxon>Poodae</taxon>
        <taxon>Poeae</taxon>
        <taxon>Poeae Chloroplast Group 2 (Poeae type)</taxon>
        <taxon>Loliodinae</taxon>
        <taxon>Loliinae</taxon>
        <taxon>Lolium</taxon>
    </lineage>
</organism>